<dbReference type="OrthoDB" id="7363897at2"/>
<reference evidence="1 2" key="1">
    <citation type="submission" date="2019-04" db="EMBL/GenBank/DDBJ databases">
        <authorList>
            <person name="Li J."/>
        </authorList>
    </citation>
    <scope>NUCLEOTIDE SEQUENCE [LARGE SCALE GENOMIC DNA]</scope>
    <source>
        <strain evidence="1 2">CCTCC AB2016182</strain>
    </source>
</reference>
<name>A0A4U0QP91_9RHOB</name>
<dbReference type="EMBL" id="SUNH01000016">
    <property type="protein sequence ID" value="TJZ83635.1"/>
    <property type="molecule type" value="Genomic_DNA"/>
</dbReference>
<keyword evidence="2" id="KW-1185">Reference proteome</keyword>
<gene>
    <name evidence="1" type="ORF">FA740_12385</name>
</gene>
<protein>
    <submittedName>
        <fullName evidence="1">Uncharacterized protein</fullName>
    </submittedName>
</protein>
<proteinExistence type="predicted"/>
<dbReference type="RefSeq" id="WP_136857125.1">
    <property type="nucleotide sequence ID" value="NZ_CALEYR010000012.1"/>
</dbReference>
<dbReference type="Proteomes" id="UP000306223">
    <property type="component" value="Unassembled WGS sequence"/>
</dbReference>
<evidence type="ECO:0000313" key="2">
    <source>
        <dbReference type="Proteomes" id="UP000306223"/>
    </source>
</evidence>
<dbReference type="AlphaFoldDB" id="A0A4U0QP91"/>
<comment type="caution">
    <text evidence="1">The sequence shown here is derived from an EMBL/GenBank/DDBJ whole genome shotgun (WGS) entry which is preliminary data.</text>
</comment>
<sequence length="68" mass="7578">MIELFFVACLSTDPASCRDRSLLYAEEVGLMTCMMGAPAQLARWSEAHPGQRIARWQCRMAGQADRTA</sequence>
<accession>A0A4U0QP91</accession>
<evidence type="ECO:0000313" key="1">
    <source>
        <dbReference type="EMBL" id="TJZ83635.1"/>
    </source>
</evidence>
<organism evidence="1 2">
    <name type="scientific">Paracoccus hibiscisoli</name>
    <dbReference type="NCBI Taxonomy" id="2023261"/>
    <lineage>
        <taxon>Bacteria</taxon>
        <taxon>Pseudomonadati</taxon>
        <taxon>Pseudomonadota</taxon>
        <taxon>Alphaproteobacteria</taxon>
        <taxon>Rhodobacterales</taxon>
        <taxon>Paracoccaceae</taxon>
        <taxon>Paracoccus</taxon>
    </lineage>
</organism>